<dbReference type="InterPro" id="IPR032861">
    <property type="entry name" value="TAXi_N"/>
</dbReference>
<evidence type="ECO:0000259" key="7">
    <source>
        <dbReference type="PROSITE" id="PS51767"/>
    </source>
</evidence>
<name>A0A368QR61_SETIT</name>
<keyword evidence="2" id="KW-0645">Protease</keyword>
<organism evidence="8">
    <name type="scientific">Setaria italica</name>
    <name type="common">Foxtail millet</name>
    <name type="synonym">Panicum italicum</name>
    <dbReference type="NCBI Taxonomy" id="4555"/>
    <lineage>
        <taxon>Eukaryota</taxon>
        <taxon>Viridiplantae</taxon>
        <taxon>Streptophyta</taxon>
        <taxon>Embryophyta</taxon>
        <taxon>Tracheophyta</taxon>
        <taxon>Spermatophyta</taxon>
        <taxon>Magnoliopsida</taxon>
        <taxon>Liliopsida</taxon>
        <taxon>Poales</taxon>
        <taxon>Poaceae</taxon>
        <taxon>PACMAD clade</taxon>
        <taxon>Panicoideae</taxon>
        <taxon>Panicodae</taxon>
        <taxon>Paniceae</taxon>
        <taxon>Cenchrinae</taxon>
        <taxon>Setaria</taxon>
    </lineage>
</organism>
<feature type="transmembrane region" description="Helical" evidence="6">
    <location>
        <begin position="45"/>
        <end position="67"/>
    </location>
</feature>
<dbReference type="Pfam" id="PF14543">
    <property type="entry name" value="TAXi_N"/>
    <property type="match status" value="1"/>
</dbReference>
<sequence length="487" mass="52276">MMLPGRARTGYKSVAYAAMDAPHHCNSWKPVGCASCNTMGRFLPLVLVAVVIFPLLMPAPLVLSAAVRPPVKINSAQAKKISDYFKKQAFDFLKDHALDVIPNVLSTPEGQKQGTKAADTAGLYVFNLSVGTSILQNITGILDITTELVWAQCACSADACLPPPGTTFDPSTSDTFAGVPCISQRCQSVIKQQCGPDPAANCTYLMQYDDYTNTTGYLGNDTFTFGQTQFPDVVFGCSKASYGDFFGASGVLGFSRGSLSLVSQLQLSWFSYLLVSDGPSPLQFGYDAVPQTENSHSTPLLNNDANPGLYYVKLTGIMIDGRQLNGIPAGTFDIQSNGSGGVFLSTTVPVTYLDEAAYNVVRKAFVSRITAEAVDGSALGLDLCYTLQPKDEMVVPKLTLVFDGTNAAMELKKYNYFFADNNTNLECLTILPSRGGSLLGSLLQTDTNMAYDIEGSRLIFETASAPTPDLKVSLMVVVQFLALALLF</sequence>
<dbReference type="PANTHER" id="PTHR47967:SF85">
    <property type="entry name" value="OS05G0384300 PROTEIN"/>
    <property type="match status" value="1"/>
</dbReference>
<dbReference type="Pfam" id="PF14541">
    <property type="entry name" value="TAXi_C"/>
    <property type="match status" value="1"/>
</dbReference>
<evidence type="ECO:0000313" key="8">
    <source>
        <dbReference type="EMBL" id="RCV20238.1"/>
    </source>
</evidence>
<evidence type="ECO:0000256" key="6">
    <source>
        <dbReference type="SAM" id="Phobius"/>
    </source>
</evidence>
<feature type="domain" description="Peptidase A1" evidence="7">
    <location>
        <begin position="124"/>
        <end position="461"/>
    </location>
</feature>
<comment type="similarity">
    <text evidence="1">Belongs to the peptidase A1 family.</text>
</comment>
<dbReference type="InterPro" id="IPR033121">
    <property type="entry name" value="PEPTIDASE_A1"/>
</dbReference>
<gene>
    <name evidence="8" type="ORF">SETIT_4G040400v2</name>
</gene>
<proteinExistence type="inferred from homology"/>
<evidence type="ECO:0000256" key="5">
    <source>
        <dbReference type="ARBA" id="ARBA00023180"/>
    </source>
</evidence>
<evidence type="ECO:0000256" key="2">
    <source>
        <dbReference type="ARBA" id="ARBA00022670"/>
    </source>
</evidence>
<evidence type="ECO:0000256" key="4">
    <source>
        <dbReference type="ARBA" id="ARBA00022801"/>
    </source>
</evidence>
<dbReference type="OrthoDB" id="695235at2759"/>
<dbReference type="PROSITE" id="PS51767">
    <property type="entry name" value="PEPTIDASE_A1"/>
    <property type="match status" value="1"/>
</dbReference>
<dbReference type="InterPro" id="IPR051708">
    <property type="entry name" value="Plant_Aspart_Prot_A1"/>
</dbReference>
<keyword evidence="6" id="KW-0812">Transmembrane</keyword>
<reference evidence="8" key="2">
    <citation type="submission" date="2015-07" db="EMBL/GenBank/DDBJ databases">
        <authorList>
            <person name="Noorani M."/>
        </authorList>
    </citation>
    <scope>NUCLEOTIDE SEQUENCE</scope>
    <source>
        <strain evidence="8">Yugu1</strain>
    </source>
</reference>
<dbReference type="SUPFAM" id="SSF50630">
    <property type="entry name" value="Acid proteases"/>
    <property type="match status" value="1"/>
</dbReference>
<dbReference type="InterPro" id="IPR034161">
    <property type="entry name" value="Pepsin-like_plant"/>
</dbReference>
<accession>A0A368QR61</accession>
<reference evidence="8" key="1">
    <citation type="journal article" date="2012" name="Nat. Biotechnol.">
        <title>Reference genome sequence of the model plant Setaria.</title>
        <authorList>
            <person name="Bennetzen J.L."/>
            <person name="Schmutz J."/>
            <person name="Wang H."/>
            <person name="Percifield R."/>
            <person name="Hawkins J."/>
            <person name="Pontaroli A.C."/>
            <person name="Estep M."/>
            <person name="Feng L."/>
            <person name="Vaughn J.N."/>
            <person name="Grimwood J."/>
            <person name="Jenkins J."/>
            <person name="Barry K."/>
            <person name="Lindquist E."/>
            <person name="Hellsten U."/>
            <person name="Deshpande S."/>
            <person name="Wang X."/>
            <person name="Wu X."/>
            <person name="Mitros T."/>
            <person name="Triplett J."/>
            <person name="Yang X."/>
            <person name="Ye C.Y."/>
            <person name="Mauro-Herrera M."/>
            <person name="Wang L."/>
            <person name="Li P."/>
            <person name="Sharma M."/>
            <person name="Sharma R."/>
            <person name="Ronald P.C."/>
            <person name="Panaud O."/>
            <person name="Kellogg E.A."/>
            <person name="Brutnell T.P."/>
            <person name="Doust A.N."/>
            <person name="Tuskan G.A."/>
            <person name="Rokhsar D."/>
            <person name="Devos K.M."/>
        </authorList>
    </citation>
    <scope>NUCLEOTIDE SEQUENCE [LARGE SCALE GENOMIC DNA]</scope>
    <source>
        <strain evidence="8">Yugu1</strain>
    </source>
</reference>
<keyword evidence="6" id="KW-0472">Membrane</keyword>
<keyword evidence="4" id="KW-0378">Hydrolase</keyword>
<dbReference type="CDD" id="cd05476">
    <property type="entry name" value="pepsin_A_like_plant"/>
    <property type="match status" value="1"/>
</dbReference>
<protein>
    <recommendedName>
        <fullName evidence="7">Peptidase A1 domain-containing protein</fullName>
    </recommendedName>
</protein>
<dbReference type="PANTHER" id="PTHR47967">
    <property type="entry name" value="OS07G0603500 PROTEIN-RELATED"/>
    <property type="match status" value="1"/>
</dbReference>
<dbReference type="EMBL" id="CM003531">
    <property type="protein sequence ID" value="RCV20238.1"/>
    <property type="molecule type" value="Genomic_DNA"/>
</dbReference>
<keyword evidence="6" id="KW-1133">Transmembrane helix</keyword>
<evidence type="ECO:0000256" key="1">
    <source>
        <dbReference type="ARBA" id="ARBA00007447"/>
    </source>
</evidence>
<dbReference type="AlphaFoldDB" id="A0A368QR61"/>
<dbReference type="GO" id="GO:0004190">
    <property type="term" value="F:aspartic-type endopeptidase activity"/>
    <property type="evidence" value="ECO:0007669"/>
    <property type="project" value="UniProtKB-KW"/>
</dbReference>
<evidence type="ECO:0000256" key="3">
    <source>
        <dbReference type="ARBA" id="ARBA00022750"/>
    </source>
</evidence>
<keyword evidence="3" id="KW-0064">Aspartyl protease</keyword>
<dbReference type="InterPro" id="IPR021109">
    <property type="entry name" value="Peptidase_aspartic_dom_sf"/>
</dbReference>
<dbReference type="InterPro" id="IPR032799">
    <property type="entry name" value="TAXi_C"/>
</dbReference>
<keyword evidence="5" id="KW-0325">Glycoprotein</keyword>
<dbReference type="Gene3D" id="2.40.70.10">
    <property type="entry name" value="Acid Proteases"/>
    <property type="match status" value="2"/>
</dbReference>
<dbReference type="GO" id="GO:0006508">
    <property type="term" value="P:proteolysis"/>
    <property type="evidence" value="ECO:0007669"/>
    <property type="project" value="UniProtKB-KW"/>
</dbReference>